<keyword evidence="7 9" id="KW-0472">Membrane</keyword>
<dbReference type="InterPro" id="IPR045378">
    <property type="entry name" value="LNT_N"/>
</dbReference>
<comment type="similarity">
    <text evidence="2 9">Belongs to the CN hydrolase family. Apolipoprotein N-acyltransferase subfamily.</text>
</comment>
<dbReference type="CDD" id="cd07571">
    <property type="entry name" value="ALP_N-acyl_transferase"/>
    <property type="match status" value="1"/>
</dbReference>
<keyword evidence="11" id="KW-0449">Lipoprotein</keyword>
<dbReference type="NCBIfam" id="TIGR00546">
    <property type="entry name" value="lnt"/>
    <property type="match status" value="1"/>
</dbReference>
<dbReference type="UniPathway" id="UPA00666"/>
<keyword evidence="8 9" id="KW-0012">Acyltransferase</keyword>
<keyword evidence="12" id="KW-1185">Reference proteome</keyword>
<evidence type="ECO:0000313" key="11">
    <source>
        <dbReference type="EMBL" id="GET46783.1"/>
    </source>
</evidence>
<dbReference type="PANTHER" id="PTHR38686">
    <property type="entry name" value="APOLIPOPROTEIN N-ACYLTRANSFERASE"/>
    <property type="match status" value="1"/>
</dbReference>
<reference evidence="12" key="1">
    <citation type="journal article" date="2020" name="Int. J. Syst. Evol. Microbiol.">
        <title>Capnocytophaga felis sp. nov. isolated from the feline oral cavity.</title>
        <authorList>
            <person name="Suzuki M."/>
            <person name="Umeda K."/>
            <person name="Kimura M."/>
            <person name="Imaoka K."/>
            <person name="Morikawa S."/>
            <person name="Maeda K."/>
        </authorList>
    </citation>
    <scope>NUCLEOTIDE SEQUENCE [LARGE SCALE GENOMIC DNA]</scope>
    <source>
        <strain evidence="12">KC07070</strain>
    </source>
</reference>
<dbReference type="GO" id="GO:0016410">
    <property type="term" value="F:N-acyltransferase activity"/>
    <property type="evidence" value="ECO:0007669"/>
    <property type="project" value="UniProtKB-UniRule"/>
</dbReference>
<dbReference type="InterPro" id="IPR036526">
    <property type="entry name" value="C-N_Hydrolase_sf"/>
</dbReference>
<dbReference type="Pfam" id="PF00795">
    <property type="entry name" value="CN_hydrolase"/>
    <property type="match status" value="1"/>
</dbReference>
<keyword evidence="6 9" id="KW-1133">Transmembrane helix</keyword>
<comment type="catalytic activity">
    <reaction evidence="9">
        <text>N-terminal S-1,2-diacyl-sn-glyceryl-L-cysteinyl-[lipoprotein] + a glycerophospholipid = N-acyl-S-1,2-diacyl-sn-glyceryl-L-cysteinyl-[lipoprotein] + a 2-acyl-sn-glycero-3-phospholipid + H(+)</text>
        <dbReference type="Rhea" id="RHEA:48228"/>
        <dbReference type="Rhea" id="RHEA-COMP:14681"/>
        <dbReference type="Rhea" id="RHEA-COMP:14684"/>
        <dbReference type="ChEBI" id="CHEBI:15378"/>
        <dbReference type="ChEBI" id="CHEBI:136912"/>
        <dbReference type="ChEBI" id="CHEBI:140656"/>
        <dbReference type="ChEBI" id="CHEBI:140657"/>
        <dbReference type="ChEBI" id="CHEBI:140660"/>
        <dbReference type="EC" id="2.3.1.269"/>
    </reaction>
</comment>
<evidence type="ECO:0000256" key="2">
    <source>
        <dbReference type="ARBA" id="ARBA00010065"/>
    </source>
</evidence>
<evidence type="ECO:0000256" key="9">
    <source>
        <dbReference type="HAMAP-Rule" id="MF_01148"/>
    </source>
</evidence>
<feature type="transmembrane region" description="Helical" evidence="9">
    <location>
        <begin position="150"/>
        <end position="173"/>
    </location>
</feature>
<evidence type="ECO:0000256" key="7">
    <source>
        <dbReference type="ARBA" id="ARBA00023136"/>
    </source>
</evidence>
<dbReference type="Gene3D" id="3.60.110.10">
    <property type="entry name" value="Carbon-nitrogen hydrolase"/>
    <property type="match status" value="1"/>
</dbReference>
<proteinExistence type="inferred from homology"/>
<dbReference type="HAMAP" id="MF_01148">
    <property type="entry name" value="Lnt"/>
    <property type="match status" value="1"/>
</dbReference>
<evidence type="ECO:0000256" key="4">
    <source>
        <dbReference type="ARBA" id="ARBA00022679"/>
    </source>
</evidence>
<comment type="subcellular location">
    <subcellularLocation>
        <location evidence="1 9">Cell membrane</location>
        <topology evidence="1 9">Multi-pass membrane protein</topology>
    </subcellularLocation>
</comment>
<dbReference type="Proteomes" id="UP000398217">
    <property type="component" value="Unassembled WGS sequence"/>
</dbReference>
<accession>A0A5M4BB21</accession>
<dbReference type="OrthoDB" id="9804277at2"/>
<evidence type="ECO:0000256" key="1">
    <source>
        <dbReference type="ARBA" id="ARBA00004651"/>
    </source>
</evidence>
<sequence length="535" mass="61663">MKKNLLLAILSGFLLALSWPTYGFTALIFIAFVPLLLAEQNIRVKYKQTKRKVFVISYLSFLIWNIITTWWIWHSTKGGAVFAILANTLLMTITFLLYHIIAKKLPQKTAFIFLITIWLSFEKFHLTWDVSWPWLNLGNVFSGKITWVQWYEYTGVFGGSLWVLFVNILLFSFIKSYFEQKNRKILAKGVGISVLCFAVPVLVSYFMYINYKEERNPIDVIVLQPNIDPYFEKYQISNQDIAQLLVNLSEKLLDEKVNFIITPETVFADNVKFENLQNSWEFSILRSMVLKYPNLNVVGGIAMIDFFKEKSKITEQSNYLERADIWYNDYNSAFLLNRNDSIPLYHKSKLVVGVENFPYQSVLKPILGETLIDLGGTVALKTTQQERSVFLGEKTEGKAAPIICYESIYGEFVTDYIKKGANFLAILTNDAWWKNTQGHKQLLSYAQLRAIETRRSIARSANTGISAFINQRGEITNSLAYERQGSLRSTINLNDKITFYVKAGDYLARISLFLSLFIFLYAMAKKRVGVVLVKK</sequence>
<evidence type="ECO:0000256" key="8">
    <source>
        <dbReference type="ARBA" id="ARBA00023315"/>
    </source>
</evidence>
<feature type="transmembrane region" description="Helical" evidence="9">
    <location>
        <begin position="53"/>
        <end position="73"/>
    </location>
</feature>
<feature type="domain" description="CN hydrolase" evidence="10">
    <location>
        <begin position="223"/>
        <end position="493"/>
    </location>
</feature>
<keyword evidence="5 9" id="KW-0812">Transmembrane</keyword>
<evidence type="ECO:0000256" key="3">
    <source>
        <dbReference type="ARBA" id="ARBA00022475"/>
    </source>
</evidence>
<comment type="pathway">
    <text evidence="9">Protein modification; lipoprotein biosynthesis (N-acyl transfer).</text>
</comment>
<dbReference type="RefSeq" id="WP_155285409.1">
    <property type="nucleotide sequence ID" value="NZ_BLBC01000014.1"/>
</dbReference>
<evidence type="ECO:0000256" key="5">
    <source>
        <dbReference type="ARBA" id="ARBA00022692"/>
    </source>
</evidence>
<dbReference type="InterPro" id="IPR003010">
    <property type="entry name" value="C-N_Hydrolase"/>
</dbReference>
<comment type="caution">
    <text evidence="11">The sequence shown here is derived from an EMBL/GenBank/DDBJ whole genome shotgun (WGS) entry which is preliminary data.</text>
</comment>
<protein>
    <recommendedName>
        <fullName evidence="9">Apolipoprotein N-acyltransferase</fullName>
        <shortName evidence="9">ALP N-acyltransferase</shortName>
        <ecNumber evidence="9">2.3.1.269</ecNumber>
    </recommendedName>
</protein>
<feature type="transmembrane region" description="Helical" evidence="9">
    <location>
        <begin position="506"/>
        <end position="524"/>
    </location>
</feature>
<evidence type="ECO:0000313" key="12">
    <source>
        <dbReference type="Proteomes" id="UP000398217"/>
    </source>
</evidence>
<dbReference type="GO" id="GO:0042158">
    <property type="term" value="P:lipoprotein biosynthetic process"/>
    <property type="evidence" value="ECO:0007669"/>
    <property type="project" value="UniProtKB-UniRule"/>
</dbReference>
<dbReference type="InterPro" id="IPR004563">
    <property type="entry name" value="Apolipo_AcylTrfase"/>
</dbReference>
<dbReference type="PANTHER" id="PTHR38686:SF1">
    <property type="entry name" value="APOLIPOPROTEIN N-ACYLTRANSFERASE"/>
    <property type="match status" value="1"/>
</dbReference>
<dbReference type="GO" id="GO:0005886">
    <property type="term" value="C:plasma membrane"/>
    <property type="evidence" value="ECO:0007669"/>
    <property type="project" value="UniProtKB-SubCell"/>
</dbReference>
<dbReference type="EMBL" id="BLBC01000014">
    <property type="protein sequence ID" value="GET46783.1"/>
    <property type="molecule type" value="Genomic_DNA"/>
</dbReference>
<dbReference type="PROSITE" id="PS50263">
    <property type="entry name" value="CN_HYDROLASE"/>
    <property type="match status" value="1"/>
</dbReference>
<comment type="function">
    <text evidence="9">Catalyzes the phospholipid dependent N-acylation of the N-terminal cysteine of apolipoprotein, the last step in lipoprotein maturation.</text>
</comment>
<dbReference type="Pfam" id="PF20154">
    <property type="entry name" value="LNT_N"/>
    <property type="match status" value="1"/>
</dbReference>
<dbReference type="EC" id="2.3.1.269" evidence="9"/>
<feature type="transmembrane region" description="Helical" evidence="9">
    <location>
        <begin position="185"/>
        <end position="208"/>
    </location>
</feature>
<feature type="transmembrane region" description="Helical" evidence="9">
    <location>
        <begin position="110"/>
        <end position="130"/>
    </location>
</feature>
<gene>
    <name evidence="9 11" type="primary">lnt</name>
    <name evidence="11" type="ORF">RCZ01_20850</name>
</gene>
<feature type="transmembrane region" description="Helical" evidence="9">
    <location>
        <begin position="6"/>
        <end position="32"/>
    </location>
</feature>
<keyword evidence="4 9" id="KW-0808">Transferase</keyword>
<evidence type="ECO:0000256" key="6">
    <source>
        <dbReference type="ARBA" id="ARBA00022989"/>
    </source>
</evidence>
<feature type="transmembrane region" description="Helical" evidence="9">
    <location>
        <begin position="79"/>
        <end position="98"/>
    </location>
</feature>
<name>A0A5M4BB21_9FLAO</name>
<keyword evidence="3 9" id="KW-1003">Cell membrane</keyword>
<dbReference type="SUPFAM" id="SSF56317">
    <property type="entry name" value="Carbon-nitrogen hydrolase"/>
    <property type="match status" value="1"/>
</dbReference>
<organism evidence="11 12">
    <name type="scientific">Capnocytophaga felis</name>
    <dbReference type="NCBI Taxonomy" id="2267611"/>
    <lineage>
        <taxon>Bacteria</taxon>
        <taxon>Pseudomonadati</taxon>
        <taxon>Bacteroidota</taxon>
        <taxon>Flavobacteriia</taxon>
        <taxon>Flavobacteriales</taxon>
        <taxon>Flavobacteriaceae</taxon>
        <taxon>Capnocytophaga</taxon>
    </lineage>
</organism>
<evidence type="ECO:0000259" key="10">
    <source>
        <dbReference type="PROSITE" id="PS50263"/>
    </source>
</evidence>
<dbReference type="AlphaFoldDB" id="A0A5M4BB21"/>